<evidence type="ECO:0000256" key="2">
    <source>
        <dbReference type="SAM" id="Phobius"/>
    </source>
</evidence>
<organism evidence="3">
    <name type="scientific">Cyprideis torosa</name>
    <dbReference type="NCBI Taxonomy" id="163714"/>
    <lineage>
        <taxon>Eukaryota</taxon>
        <taxon>Metazoa</taxon>
        <taxon>Ecdysozoa</taxon>
        <taxon>Arthropoda</taxon>
        <taxon>Crustacea</taxon>
        <taxon>Oligostraca</taxon>
        <taxon>Ostracoda</taxon>
        <taxon>Podocopa</taxon>
        <taxon>Podocopida</taxon>
        <taxon>Cytherocopina</taxon>
        <taxon>Cytheroidea</taxon>
        <taxon>Cytherideidae</taxon>
        <taxon>Cyprideis</taxon>
    </lineage>
</organism>
<keyword evidence="2" id="KW-0472">Membrane</keyword>
<accession>A0A7R8W7C6</accession>
<evidence type="ECO:0000256" key="1">
    <source>
        <dbReference type="SAM" id="MobiDB-lite"/>
    </source>
</evidence>
<proteinExistence type="predicted"/>
<sequence>MGTVTADTIFVEGVYRLTYLVTFCSLAKQYQGILKEDWAGHAQPQVAVWRVTRRTDGRRDEERADSFFWAGSVRHSTGADGDMVPPGLGIGALFLFLETSGGARDWGAGETAQEMLQQDSQQVQKDRLLRRFSTQSRSQSQLSAQDVVKASVRQGLCVLRCFEQYLPSSSMDNVVKSCDNHWNCFMVGSCQGGCSFYEAIIKAGIGGLNDTAYELPSAPVLTRDRRLVWLPPAAKSKALMEPRVSGREKQWVIYLVSLKGSSGKWAMVERTTATSTTLRIKDDSFEGETEALLVAINSTGLMAWSQGTVAFPMKIPPLLPDSNAPKILEEEFTEALLSMQSDASVSPENSPLEVLDPFDLRVVRMKAVTNGFPWLHVLLAWSWPKSHPQPDFYQIAWEHEKPQKSSTNKSLMVTDESATIPLKRDEVYIIRLEAKYRLPLAQPRVYRAELRLDTSAWKESQMTNGTSDFMNACIMIISGLLGVALILFLVGLAIKRSRQLYNSPSKNIAVAESDIDSVASSSSSDPASPSSSARIVDPTSDRHQP</sequence>
<reference evidence="3" key="1">
    <citation type="submission" date="2020-11" db="EMBL/GenBank/DDBJ databases">
        <authorList>
            <person name="Tran Van P."/>
        </authorList>
    </citation>
    <scope>NUCLEOTIDE SEQUENCE</scope>
</reference>
<gene>
    <name evidence="3" type="ORF">CTOB1V02_LOCUS1747</name>
</gene>
<keyword evidence="2" id="KW-0812">Transmembrane</keyword>
<feature type="region of interest" description="Disordered" evidence="1">
    <location>
        <begin position="518"/>
        <end position="545"/>
    </location>
</feature>
<protein>
    <submittedName>
        <fullName evidence="3">Uncharacterized protein</fullName>
    </submittedName>
</protein>
<name>A0A7R8W7C6_9CRUS</name>
<evidence type="ECO:0000313" key="3">
    <source>
        <dbReference type="EMBL" id="CAD7223767.1"/>
    </source>
</evidence>
<feature type="transmembrane region" description="Helical" evidence="2">
    <location>
        <begin position="469"/>
        <end position="494"/>
    </location>
</feature>
<dbReference type="EMBL" id="OB660251">
    <property type="protein sequence ID" value="CAD7223767.1"/>
    <property type="molecule type" value="Genomic_DNA"/>
</dbReference>
<dbReference type="AlphaFoldDB" id="A0A7R8W7C6"/>
<keyword evidence="2" id="KW-1133">Transmembrane helix</keyword>
<feature type="compositionally biased region" description="Low complexity" evidence="1">
    <location>
        <begin position="518"/>
        <end position="533"/>
    </location>
</feature>